<reference evidence="1" key="2">
    <citation type="journal article" date="2023" name="Microbiol Resour">
        <title>Decontamination and Annotation of the Draft Genome Sequence of the Oomycete Lagenidium giganteum ARSEF 373.</title>
        <authorList>
            <person name="Morgan W.R."/>
            <person name="Tartar A."/>
        </authorList>
    </citation>
    <scope>NUCLEOTIDE SEQUENCE</scope>
    <source>
        <strain evidence="1">ARSEF 373</strain>
    </source>
</reference>
<dbReference type="Proteomes" id="UP001146120">
    <property type="component" value="Unassembled WGS sequence"/>
</dbReference>
<comment type="caution">
    <text evidence="1">The sequence shown here is derived from an EMBL/GenBank/DDBJ whole genome shotgun (WGS) entry which is preliminary data.</text>
</comment>
<evidence type="ECO:0000313" key="1">
    <source>
        <dbReference type="EMBL" id="DBA04695.1"/>
    </source>
</evidence>
<sequence length="67" mass="7627">MMSRVVSIIEPILSAHFVHATTMTAQRNRNDLFSNYQYALYANDVKLQPSLRPSGNFTEVKRSYSCG</sequence>
<organism evidence="1 2">
    <name type="scientific">Lagenidium giganteum</name>
    <dbReference type="NCBI Taxonomy" id="4803"/>
    <lineage>
        <taxon>Eukaryota</taxon>
        <taxon>Sar</taxon>
        <taxon>Stramenopiles</taxon>
        <taxon>Oomycota</taxon>
        <taxon>Peronosporomycetes</taxon>
        <taxon>Pythiales</taxon>
        <taxon>Pythiaceae</taxon>
    </lineage>
</organism>
<protein>
    <submittedName>
        <fullName evidence="1">Uncharacterized protein</fullName>
    </submittedName>
</protein>
<keyword evidence="2" id="KW-1185">Reference proteome</keyword>
<evidence type="ECO:0000313" key="2">
    <source>
        <dbReference type="Proteomes" id="UP001146120"/>
    </source>
</evidence>
<dbReference type="AlphaFoldDB" id="A0AAV2ZG11"/>
<gene>
    <name evidence="1" type="ORF">N0F65_012278</name>
</gene>
<reference evidence="1" key="1">
    <citation type="submission" date="2022-11" db="EMBL/GenBank/DDBJ databases">
        <authorList>
            <person name="Morgan W.R."/>
            <person name="Tartar A."/>
        </authorList>
    </citation>
    <scope>NUCLEOTIDE SEQUENCE</scope>
    <source>
        <strain evidence="1">ARSEF 373</strain>
    </source>
</reference>
<name>A0AAV2ZG11_9STRA</name>
<accession>A0AAV2ZG11</accession>
<dbReference type="EMBL" id="DAKRPA010000006">
    <property type="protein sequence ID" value="DBA04695.1"/>
    <property type="molecule type" value="Genomic_DNA"/>
</dbReference>
<proteinExistence type="predicted"/>